<evidence type="ECO:0000313" key="3">
    <source>
        <dbReference type="EMBL" id="KAG2982150.1"/>
    </source>
</evidence>
<reference evidence="3" key="1">
    <citation type="submission" date="2018-10" db="EMBL/GenBank/DDBJ databases">
        <title>Effector identification in a new, highly contiguous assembly of the strawberry crown rot pathogen Phytophthora cactorum.</title>
        <authorList>
            <person name="Armitage A.D."/>
            <person name="Nellist C.F."/>
            <person name="Bates H."/>
            <person name="Vickerstaff R.J."/>
            <person name="Harrison R.J."/>
        </authorList>
    </citation>
    <scope>NUCLEOTIDE SEQUENCE</scope>
    <source>
        <strain evidence="3">P415</strain>
    </source>
</reference>
<dbReference type="InterPro" id="IPR001969">
    <property type="entry name" value="Aspartic_peptidase_AS"/>
</dbReference>
<dbReference type="GO" id="GO:0008270">
    <property type="term" value="F:zinc ion binding"/>
    <property type="evidence" value="ECO:0007669"/>
    <property type="project" value="UniProtKB-KW"/>
</dbReference>
<organism evidence="3 4">
    <name type="scientific">Phytophthora cactorum</name>
    <dbReference type="NCBI Taxonomy" id="29920"/>
    <lineage>
        <taxon>Eukaryota</taxon>
        <taxon>Sar</taxon>
        <taxon>Stramenopiles</taxon>
        <taxon>Oomycota</taxon>
        <taxon>Peronosporomycetes</taxon>
        <taxon>Peronosporales</taxon>
        <taxon>Peronosporaceae</taxon>
        <taxon>Phytophthora</taxon>
    </lineage>
</organism>
<dbReference type="PROSITE" id="PS50158">
    <property type="entry name" value="ZF_CCHC"/>
    <property type="match status" value="1"/>
</dbReference>
<dbReference type="Pfam" id="PF08284">
    <property type="entry name" value="RVP_2"/>
    <property type="match status" value="1"/>
</dbReference>
<keyword evidence="1" id="KW-0479">Metal-binding</keyword>
<dbReference type="AlphaFoldDB" id="A0A8T1G6T7"/>
<dbReference type="InterPro" id="IPR032567">
    <property type="entry name" value="RTL1-rel"/>
</dbReference>
<accession>A0A8T1G6T7</accession>
<dbReference type="SUPFAM" id="SSF50630">
    <property type="entry name" value="Acid proteases"/>
    <property type="match status" value="1"/>
</dbReference>
<keyword evidence="1" id="KW-0863">Zinc-finger</keyword>
<dbReference type="InterPro" id="IPR005162">
    <property type="entry name" value="Retrotrans_gag_dom"/>
</dbReference>
<dbReference type="SUPFAM" id="SSF57756">
    <property type="entry name" value="Retrovirus zinc finger-like domains"/>
    <property type="match status" value="1"/>
</dbReference>
<dbReference type="VEuPathDB" id="FungiDB:PC110_g21837"/>
<feature type="domain" description="CCHC-type" evidence="2">
    <location>
        <begin position="252"/>
        <end position="266"/>
    </location>
</feature>
<evidence type="ECO:0000313" key="4">
    <source>
        <dbReference type="Proteomes" id="UP000697107"/>
    </source>
</evidence>
<dbReference type="InterPro" id="IPR021109">
    <property type="entry name" value="Peptidase_aspartic_dom_sf"/>
</dbReference>
<protein>
    <recommendedName>
        <fullName evidence="2">CCHC-type domain-containing protein</fullName>
    </recommendedName>
</protein>
<gene>
    <name evidence="3" type="ORF">PC118_g10144</name>
</gene>
<keyword evidence="1" id="KW-0862">Zinc</keyword>
<proteinExistence type="predicted"/>
<evidence type="ECO:0000256" key="1">
    <source>
        <dbReference type="PROSITE-ProRule" id="PRU00047"/>
    </source>
</evidence>
<dbReference type="Gene3D" id="2.40.70.10">
    <property type="entry name" value="Acid Proteases"/>
    <property type="match status" value="1"/>
</dbReference>
<dbReference type="EMBL" id="RCML01000287">
    <property type="protein sequence ID" value="KAG2982150.1"/>
    <property type="molecule type" value="Genomic_DNA"/>
</dbReference>
<dbReference type="VEuPathDB" id="FungiDB:PC110_g21782"/>
<dbReference type="PANTHER" id="PTHR15503">
    <property type="entry name" value="LDOC1 RELATED"/>
    <property type="match status" value="1"/>
</dbReference>
<comment type="caution">
    <text evidence="3">The sequence shown here is derived from an EMBL/GenBank/DDBJ whole genome shotgun (WGS) entry which is preliminary data.</text>
</comment>
<dbReference type="GO" id="GO:0004190">
    <property type="term" value="F:aspartic-type endopeptidase activity"/>
    <property type="evidence" value="ECO:0007669"/>
    <property type="project" value="InterPro"/>
</dbReference>
<dbReference type="PANTHER" id="PTHR15503:SF22">
    <property type="entry name" value="TRANSPOSON TY3-I GAG POLYPROTEIN"/>
    <property type="match status" value="1"/>
</dbReference>
<dbReference type="CDD" id="cd00303">
    <property type="entry name" value="retropepsin_like"/>
    <property type="match status" value="1"/>
</dbReference>
<dbReference type="InterPro" id="IPR001878">
    <property type="entry name" value="Znf_CCHC"/>
</dbReference>
<dbReference type="Proteomes" id="UP000697107">
    <property type="component" value="Unassembled WGS sequence"/>
</dbReference>
<dbReference type="InterPro" id="IPR036875">
    <property type="entry name" value="Znf_CCHC_sf"/>
</dbReference>
<sequence>MLRTLSPTEQHDDALSFIVKEQRDAAAATTTTASSGTTPRVQSLKLHVSNYVGKEGEPLLRWPVEVDTAIAARRIFDDPSKVAFAMSCLGGRARSWAYRRRLTDATCFGTYAEFKEELRQAFGPPKKEFRLRAEFLDLQQGKHDIHAYAQRARYLVSNIVTNPIDEATKVVTFMKGLRDGPVKTYLFREYPSTLEAAITLAMQEEFSLRQAKLHVNVPRVARPVIRTGGPEPMDLSNVTAAGHQQRNNSSARCFRCGYTGHYARECTAAAHKAGADVAMPGIAAINKKRAEPVGAGRPTGSAVTRVYNGYATLKTAAPSERDSHCKKQDDKPNLVILKIRSKRENSLRALVDSGASNNFVRQQSLPKLNFEDVDAPRSVLEVWLATGVTVRTEKRVVRVRFSYKHRVFVDNLIVLDLDDKLDLVLGMPWLARHDPVVNWEKRTLVHFGRNATESDGPVSVAYEPQSASDHTVEAAPCVAASGAHTQVTTTEAVVESV</sequence>
<dbReference type="Pfam" id="PF03732">
    <property type="entry name" value="Retrotrans_gag"/>
    <property type="match status" value="1"/>
</dbReference>
<dbReference type="GO" id="GO:0006508">
    <property type="term" value="P:proteolysis"/>
    <property type="evidence" value="ECO:0007669"/>
    <property type="project" value="InterPro"/>
</dbReference>
<evidence type="ECO:0000259" key="2">
    <source>
        <dbReference type="PROSITE" id="PS50158"/>
    </source>
</evidence>
<dbReference type="SMART" id="SM00343">
    <property type="entry name" value="ZnF_C2HC"/>
    <property type="match status" value="1"/>
</dbReference>
<dbReference type="Gene3D" id="4.10.60.10">
    <property type="entry name" value="Zinc finger, CCHC-type"/>
    <property type="match status" value="1"/>
</dbReference>
<name>A0A8T1G6T7_9STRA</name>
<dbReference type="PROSITE" id="PS00141">
    <property type="entry name" value="ASP_PROTEASE"/>
    <property type="match status" value="1"/>
</dbReference>
<dbReference type="GO" id="GO:0003676">
    <property type="term" value="F:nucleic acid binding"/>
    <property type="evidence" value="ECO:0007669"/>
    <property type="project" value="InterPro"/>
</dbReference>